<keyword evidence="2" id="KW-0805">Transcription regulation</keyword>
<protein>
    <submittedName>
        <fullName evidence="6">LysR family transcriptional regulator</fullName>
    </submittedName>
</protein>
<dbReference type="SUPFAM" id="SSF46785">
    <property type="entry name" value="Winged helix' DNA-binding domain"/>
    <property type="match status" value="1"/>
</dbReference>
<dbReference type="Gene3D" id="1.10.10.10">
    <property type="entry name" value="Winged helix-like DNA-binding domain superfamily/Winged helix DNA-binding domain"/>
    <property type="match status" value="1"/>
</dbReference>
<comment type="similarity">
    <text evidence="1">Belongs to the LysR transcriptional regulatory family.</text>
</comment>
<reference evidence="7" key="1">
    <citation type="journal article" date="2019" name="Int. J. Syst. Evol. Microbiol.">
        <title>The Global Catalogue of Microorganisms (GCM) 10K type strain sequencing project: providing services to taxonomists for standard genome sequencing and annotation.</title>
        <authorList>
            <consortium name="The Broad Institute Genomics Platform"/>
            <consortium name="The Broad Institute Genome Sequencing Center for Infectious Disease"/>
            <person name="Wu L."/>
            <person name="Ma J."/>
        </authorList>
    </citation>
    <scope>NUCLEOTIDE SEQUENCE [LARGE SCALE GENOMIC DNA]</scope>
    <source>
        <strain evidence="7">CCUG 58127</strain>
    </source>
</reference>
<dbReference type="InterPro" id="IPR036390">
    <property type="entry name" value="WH_DNA-bd_sf"/>
</dbReference>
<gene>
    <name evidence="6" type="ORF">ACFQDH_07580</name>
</gene>
<dbReference type="EMBL" id="JBHSWH010000001">
    <property type="protein sequence ID" value="MFC6705129.1"/>
    <property type="molecule type" value="Genomic_DNA"/>
</dbReference>
<dbReference type="InterPro" id="IPR005119">
    <property type="entry name" value="LysR_subst-bd"/>
</dbReference>
<sequence length="299" mass="32591">MLDIHRLRVFRSVVASGSVQGAATHLGYTPSAVSQHINQLQRETGLTLFEKAGRGISPTPTGRLLAQQSDDAMGALARLDNVVTDLRQGRTGSLSIACFSSAGEEWVPRLVAKLQREFKNVLITVDLNEHTEAARAECDLDIRTEDLSEKPSHIKGYTRHELTTEPYVVVLPAKHPLADRDEIAMTDLADDPWVDDSNQDQTCGRILRRAIDKSGMSPRTVAECQDHHTSFALVAAGIGVTLAPLLTLGSLPRKARAVPLSSPEIRRGISVHVRDAAAGSPVTRRALELLHEIAPDDER</sequence>
<dbReference type="Pfam" id="PF03466">
    <property type="entry name" value="LysR_substrate"/>
    <property type="match status" value="1"/>
</dbReference>
<evidence type="ECO:0000256" key="4">
    <source>
        <dbReference type="ARBA" id="ARBA00023163"/>
    </source>
</evidence>
<dbReference type="RefSeq" id="WP_382399990.1">
    <property type="nucleotide sequence ID" value="NZ_JBHSWH010000001.1"/>
</dbReference>
<evidence type="ECO:0000256" key="3">
    <source>
        <dbReference type="ARBA" id="ARBA00023125"/>
    </source>
</evidence>
<feature type="domain" description="HTH lysR-type" evidence="5">
    <location>
        <begin position="2"/>
        <end position="59"/>
    </location>
</feature>
<evidence type="ECO:0000256" key="2">
    <source>
        <dbReference type="ARBA" id="ARBA00023015"/>
    </source>
</evidence>
<dbReference type="Proteomes" id="UP001596298">
    <property type="component" value="Unassembled WGS sequence"/>
</dbReference>
<keyword evidence="4" id="KW-0804">Transcription</keyword>
<dbReference type="InterPro" id="IPR036388">
    <property type="entry name" value="WH-like_DNA-bd_sf"/>
</dbReference>
<comment type="caution">
    <text evidence="6">The sequence shown here is derived from an EMBL/GenBank/DDBJ whole genome shotgun (WGS) entry which is preliminary data.</text>
</comment>
<evidence type="ECO:0000256" key="1">
    <source>
        <dbReference type="ARBA" id="ARBA00009437"/>
    </source>
</evidence>
<keyword evidence="7" id="KW-1185">Reference proteome</keyword>
<dbReference type="SUPFAM" id="SSF53850">
    <property type="entry name" value="Periplasmic binding protein-like II"/>
    <property type="match status" value="1"/>
</dbReference>
<evidence type="ECO:0000259" key="5">
    <source>
        <dbReference type="PROSITE" id="PS50931"/>
    </source>
</evidence>
<organism evidence="6 7">
    <name type="scientific">Flexivirga alba</name>
    <dbReference type="NCBI Taxonomy" id="702742"/>
    <lineage>
        <taxon>Bacteria</taxon>
        <taxon>Bacillati</taxon>
        <taxon>Actinomycetota</taxon>
        <taxon>Actinomycetes</taxon>
        <taxon>Micrococcales</taxon>
        <taxon>Dermacoccaceae</taxon>
        <taxon>Flexivirga</taxon>
    </lineage>
</organism>
<accession>A0ABW2ADZ9</accession>
<dbReference type="InterPro" id="IPR000847">
    <property type="entry name" value="LysR_HTH_N"/>
</dbReference>
<dbReference type="Gene3D" id="3.40.190.10">
    <property type="entry name" value="Periplasmic binding protein-like II"/>
    <property type="match status" value="2"/>
</dbReference>
<evidence type="ECO:0000313" key="6">
    <source>
        <dbReference type="EMBL" id="MFC6705129.1"/>
    </source>
</evidence>
<dbReference type="PANTHER" id="PTHR30346">
    <property type="entry name" value="TRANSCRIPTIONAL DUAL REGULATOR HCAR-RELATED"/>
    <property type="match status" value="1"/>
</dbReference>
<keyword evidence="3" id="KW-0238">DNA-binding</keyword>
<evidence type="ECO:0000313" key="7">
    <source>
        <dbReference type="Proteomes" id="UP001596298"/>
    </source>
</evidence>
<dbReference type="PANTHER" id="PTHR30346:SF29">
    <property type="entry name" value="LYSR SUBSTRATE-BINDING"/>
    <property type="match status" value="1"/>
</dbReference>
<dbReference type="PROSITE" id="PS50931">
    <property type="entry name" value="HTH_LYSR"/>
    <property type="match status" value="1"/>
</dbReference>
<dbReference type="Pfam" id="PF00126">
    <property type="entry name" value="HTH_1"/>
    <property type="match status" value="1"/>
</dbReference>
<proteinExistence type="inferred from homology"/>
<name>A0ABW2ADZ9_9MICO</name>